<feature type="transmembrane region" description="Helical" evidence="1">
    <location>
        <begin position="114"/>
        <end position="137"/>
    </location>
</feature>
<keyword evidence="1" id="KW-0472">Membrane</keyword>
<feature type="transmembrane region" description="Helical" evidence="1">
    <location>
        <begin position="88"/>
        <end position="108"/>
    </location>
</feature>
<dbReference type="AlphaFoldDB" id="A0A645AE57"/>
<evidence type="ECO:0000256" key="1">
    <source>
        <dbReference type="SAM" id="Phobius"/>
    </source>
</evidence>
<dbReference type="PANTHER" id="PTHR34821:SF2">
    <property type="entry name" value="INNER MEMBRANE PROTEIN YDCZ"/>
    <property type="match status" value="1"/>
</dbReference>
<dbReference type="InterPro" id="IPR037185">
    <property type="entry name" value="EmrE-like"/>
</dbReference>
<protein>
    <recommendedName>
        <fullName evidence="3">Inner membrane protein YdcZ</fullName>
    </recommendedName>
</protein>
<sequence length="324" mass="35407">MSYPASSERVILLFVIPHEKRRKETCMYYLLSLLTGILVAIMITVNGGLTTLYGVYSATVIIHIVGLLLIGGVILLRREKPFRKGLPWYLYIGGVIGVASTVFTNYAFGKISVSAILALSLFGSSVMGLLVDQFGLFKMRVHRFRPHQLPGLMLVLGGIVCLMIGSFSLLPVLAVFASGILLVVSRSFNSRLADQTSMYSSTFFNYVCGLCTAIPVFLLLGRGEPVVAKFAFSPDWWIYLGGAIGVVTVFLTNVVVVKIPALYISLLMFVGQVFTGVLLDALLDGAFSLQNLIGGVFVALGMTLNLLLERRDSRRAAALYREQE</sequence>
<feature type="transmembrane region" description="Helical" evidence="1">
    <location>
        <begin position="55"/>
        <end position="76"/>
    </location>
</feature>
<dbReference type="InterPro" id="IPR006750">
    <property type="entry name" value="YdcZ"/>
</dbReference>
<accession>A0A645AE57</accession>
<evidence type="ECO:0000313" key="2">
    <source>
        <dbReference type="EMBL" id="MPM50988.1"/>
    </source>
</evidence>
<dbReference type="EMBL" id="VSSQ01013211">
    <property type="protein sequence ID" value="MPM50988.1"/>
    <property type="molecule type" value="Genomic_DNA"/>
</dbReference>
<feature type="transmembrane region" description="Helical" evidence="1">
    <location>
        <begin position="263"/>
        <end position="283"/>
    </location>
</feature>
<feature type="transmembrane region" description="Helical" evidence="1">
    <location>
        <begin position="236"/>
        <end position="256"/>
    </location>
</feature>
<feature type="transmembrane region" description="Helical" evidence="1">
    <location>
        <begin position="28"/>
        <end position="49"/>
    </location>
</feature>
<feature type="transmembrane region" description="Helical" evidence="1">
    <location>
        <begin position="203"/>
        <end position="221"/>
    </location>
</feature>
<dbReference type="PANTHER" id="PTHR34821">
    <property type="entry name" value="INNER MEMBRANE PROTEIN YDCZ"/>
    <property type="match status" value="1"/>
</dbReference>
<dbReference type="SUPFAM" id="SSF103481">
    <property type="entry name" value="Multidrug resistance efflux transporter EmrE"/>
    <property type="match status" value="1"/>
</dbReference>
<comment type="caution">
    <text evidence="2">The sequence shown here is derived from an EMBL/GenBank/DDBJ whole genome shotgun (WGS) entry which is preliminary data.</text>
</comment>
<name>A0A645AE57_9ZZZZ</name>
<keyword evidence="1" id="KW-0812">Transmembrane</keyword>
<evidence type="ECO:0008006" key="3">
    <source>
        <dbReference type="Google" id="ProtNLM"/>
    </source>
</evidence>
<organism evidence="2">
    <name type="scientific">bioreactor metagenome</name>
    <dbReference type="NCBI Taxonomy" id="1076179"/>
    <lineage>
        <taxon>unclassified sequences</taxon>
        <taxon>metagenomes</taxon>
        <taxon>ecological metagenomes</taxon>
    </lineage>
</organism>
<keyword evidence="1" id="KW-1133">Transmembrane helix</keyword>
<gene>
    <name evidence="2" type="ORF">SDC9_97734</name>
</gene>
<feature type="transmembrane region" description="Helical" evidence="1">
    <location>
        <begin position="173"/>
        <end position="191"/>
    </location>
</feature>
<feature type="transmembrane region" description="Helical" evidence="1">
    <location>
        <begin position="289"/>
        <end position="308"/>
    </location>
</feature>
<dbReference type="Pfam" id="PF04657">
    <property type="entry name" value="DMT_YdcZ"/>
    <property type="match status" value="2"/>
</dbReference>
<proteinExistence type="predicted"/>
<dbReference type="GO" id="GO:0005886">
    <property type="term" value="C:plasma membrane"/>
    <property type="evidence" value="ECO:0007669"/>
    <property type="project" value="TreeGrafter"/>
</dbReference>
<reference evidence="2" key="1">
    <citation type="submission" date="2019-08" db="EMBL/GenBank/DDBJ databases">
        <authorList>
            <person name="Kucharzyk K."/>
            <person name="Murdoch R.W."/>
            <person name="Higgins S."/>
            <person name="Loffler F."/>
        </authorList>
    </citation>
    <scope>NUCLEOTIDE SEQUENCE</scope>
</reference>